<sequence length="577" mass="64430">MMNISPLGYRIKILEAIKELKREYNDRIKSHESMKNDLQLSQEASQCSHKISPLGPLGAFLKRSKNNSEPSQSESRSLPGRKALLSDYGLSPPVSPELVNKNNFSIMSYDIVKQKCIRVSGSDHQSRVVNLTDARDAHTILSRVLEKFNISEDASKYAIFVASGDSTRSLQEDELVEICNSSDRPEREKFILRKKHHPVNHIEFKKYHAQRLAAARLSPRQEPQTPVGNTKHDKLTKIFGTRPPSELISSLPSPSESTKAETRDASNHTTPQTSPQLGLQPPRPRNRTPIRNESSPYSSLPDSPSNQTTPSLDFETEVTLVGSANGNRNASVRLCLDQIRWHQGALIGAGSHGEVFMGLNLHSGELMAVKRVPLPRFLPCDPANLRGSSQNEQKLEALHHEVELLRNLNHPNIVRYIGSQVEQSDLVILLEYVPGGSITDLLTEYGPLEERLVSSFVGQTLDGLDFLHDRNIIHRDIKGGNILVDNKGHVKISDFGISKQISPEALPLKGRRSSFQGSVYWMSPEVVKHSLYTFKADIWGLGCLVIEMLTGDHPFPHLNQMQAIFRVGNAYTLLLIT</sequence>
<dbReference type="EC" id="2.7.11.25" evidence="1"/>
<evidence type="ECO:0000313" key="1">
    <source>
        <dbReference type="EMBL" id="KAJ9085518.1"/>
    </source>
</evidence>
<organism evidence="1 2">
    <name type="scientific">Entomophthora muscae</name>
    <dbReference type="NCBI Taxonomy" id="34485"/>
    <lineage>
        <taxon>Eukaryota</taxon>
        <taxon>Fungi</taxon>
        <taxon>Fungi incertae sedis</taxon>
        <taxon>Zoopagomycota</taxon>
        <taxon>Entomophthoromycotina</taxon>
        <taxon>Entomophthoromycetes</taxon>
        <taxon>Entomophthorales</taxon>
        <taxon>Entomophthoraceae</taxon>
        <taxon>Entomophthora</taxon>
    </lineage>
</organism>
<dbReference type="EMBL" id="QTSX02000757">
    <property type="protein sequence ID" value="KAJ9085518.1"/>
    <property type="molecule type" value="Genomic_DNA"/>
</dbReference>
<accession>A0ACC2UF68</accession>
<reference evidence="1" key="1">
    <citation type="submission" date="2022-04" db="EMBL/GenBank/DDBJ databases">
        <title>Genome of the entomopathogenic fungus Entomophthora muscae.</title>
        <authorList>
            <person name="Elya C."/>
            <person name="Lovett B.R."/>
            <person name="Lee E."/>
            <person name="Macias A.M."/>
            <person name="Hajek A.E."/>
            <person name="De Bivort B.L."/>
            <person name="Kasson M.T."/>
            <person name="De Fine Licht H.H."/>
            <person name="Stajich J.E."/>
        </authorList>
    </citation>
    <scope>NUCLEOTIDE SEQUENCE</scope>
    <source>
        <strain evidence="1">Berkeley</strain>
    </source>
</reference>
<protein>
    <submittedName>
        <fullName evidence="1">ATP binding</fullName>
        <ecNumber evidence="1">2.7.11.25</ecNumber>
    </submittedName>
</protein>
<comment type="caution">
    <text evidence="1">The sequence shown here is derived from an EMBL/GenBank/DDBJ whole genome shotgun (WGS) entry which is preliminary data.</text>
</comment>
<keyword evidence="1" id="KW-0808">Transferase</keyword>
<name>A0ACC2UF68_9FUNG</name>
<dbReference type="Proteomes" id="UP001165960">
    <property type="component" value="Unassembled WGS sequence"/>
</dbReference>
<evidence type="ECO:0000313" key="2">
    <source>
        <dbReference type="Proteomes" id="UP001165960"/>
    </source>
</evidence>
<proteinExistence type="predicted"/>
<keyword evidence="2" id="KW-1185">Reference proteome</keyword>
<gene>
    <name evidence="1" type="primary">STE11_5</name>
    <name evidence="1" type="ORF">DSO57_1012979</name>
</gene>